<gene>
    <name evidence="7" type="ORF">P7D36_10855</name>
</gene>
<dbReference type="InterPro" id="IPR051206">
    <property type="entry name" value="NAMLAA_amidase_2"/>
</dbReference>
<evidence type="ECO:0000313" key="8">
    <source>
        <dbReference type="Proteomes" id="UP001245561"/>
    </source>
</evidence>
<dbReference type="EMBL" id="JARPYT010000016">
    <property type="protein sequence ID" value="MDT2637993.1"/>
    <property type="molecule type" value="Genomic_DNA"/>
</dbReference>
<keyword evidence="4" id="KW-0961">Cell wall biogenesis/degradation</keyword>
<keyword evidence="3" id="KW-0378">Hydrolase</keyword>
<dbReference type="GO" id="GO:0009253">
    <property type="term" value="P:peptidoglycan catabolic process"/>
    <property type="evidence" value="ECO:0007669"/>
    <property type="project" value="InterPro"/>
</dbReference>
<dbReference type="Proteomes" id="UP001245561">
    <property type="component" value="Unassembled WGS sequence"/>
</dbReference>
<feature type="compositionally biased region" description="Polar residues" evidence="5">
    <location>
        <begin position="171"/>
        <end position="181"/>
    </location>
</feature>
<dbReference type="GO" id="GO:0008745">
    <property type="term" value="F:N-acetylmuramoyl-L-alanine amidase activity"/>
    <property type="evidence" value="ECO:0007669"/>
    <property type="project" value="UniProtKB-EC"/>
</dbReference>
<evidence type="ECO:0000256" key="4">
    <source>
        <dbReference type="ARBA" id="ARBA00023316"/>
    </source>
</evidence>
<dbReference type="GO" id="GO:0009254">
    <property type="term" value="P:peptidoglycan turnover"/>
    <property type="evidence" value="ECO:0007669"/>
    <property type="project" value="TreeGrafter"/>
</dbReference>
<dbReference type="SUPFAM" id="SSF55846">
    <property type="entry name" value="N-acetylmuramoyl-L-alanine amidase-like"/>
    <property type="match status" value="1"/>
</dbReference>
<evidence type="ECO:0000256" key="2">
    <source>
        <dbReference type="ARBA" id="ARBA00011901"/>
    </source>
</evidence>
<dbReference type="CDD" id="cd06583">
    <property type="entry name" value="PGRP"/>
    <property type="match status" value="1"/>
</dbReference>
<dbReference type="InterPro" id="IPR036505">
    <property type="entry name" value="Amidase/PGRP_sf"/>
</dbReference>
<dbReference type="Pfam" id="PF01510">
    <property type="entry name" value="Amidase_2"/>
    <property type="match status" value="1"/>
</dbReference>
<dbReference type="PANTHER" id="PTHR30417">
    <property type="entry name" value="N-ACETYLMURAMOYL-L-ALANINE AMIDASE AMID"/>
    <property type="match status" value="1"/>
</dbReference>
<reference evidence="7" key="1">
    <citation type="submission" date="2023-03" db="EMBL/GenBank/DDBJ databases">
        <authorList>
            <person name="Shen W."/>
            <person name="Cai J."/>
        </authorList>
    </citation>
    <scope>NUCLEOTIDE SEQUENCE</scope>
    <source>
        <strain evidence="7">P55-2</strain>
    </source>
</reference>
<feature type="region of interest" description="Disordered" evidence="5">
    <location>
        <begin position="171"/>
        <end position="190"/>
    </location>
</feature>
<evidence type="ECO:0000259" key="6">
    <source>
        <dbReference type="SMART" id="SM00644"/>
    </source>
</evidence>
<evidence type="ECO:0000256" key="5">
    <source>
        <dbReference type="SAM" id="MobiDB-lite"/>
    </source>
</evidence>
<organism evidence="7 8">
    <name type="scientific">Enterococcus dongliensis</name>
    <dbReference type="NCBI Taxonomy" id="2559925"/>
    <lineage>
        <taxon>Bacteria</taxon>
        <taxon>Bacillati</taxon>
        <taxon>Bacillota</taxon>
        <taxon>Bacilli</taxon>
        <taxon>Lactobacillales</taxon>
        <taxon>Enterococcaceae</taxon>
        <taxon>Enterococcus</taxon>
    </lineage>
</organism>
<comment type="catalytic activity">
    <reaction evidence="1">
        <text>Hydrolyzes the link between N-acetylmuramoyl residues and L-amino acid residues in certain cell-wall glycopeptides.</text>
        <dbReference type="EC" id="3.5.1.28"/>
    </reaction>
</comment>
<dbReference type="RefSeq" id="WP_311928625.1">
    <property type="nucleotide sequence ID" value="NZ_JARPYT010000016.1"/>
</dbReference>
<dbReference type="GO" id="GO:0071555">
    <property type="term" value="P:cell wall organization"/>
    <property type="evidence" value="ECO:0007669"/>
    <property type="project" value="UniProtKB-KW"/>
</dbReference>
<dbReference type="Gene3D" id="3.40.80.10">
    <property type="entry name" value="Peptidoglycan recognition protein-like"/>
    <property type="match status" value="1"/>
</dbReference>
<feature type="domain" description="N-acetylmuramoyl-L-alanine amidase" evidence="6">
    <location>
        <begin position="18"/>
        <end position="155"/>
    </location>
</feature>
<evidence type="ECO:0000256" key="3">
    <source>
        <dbReference type="ARBA" id="ARBA00022801"/>
    </source>
</evidence>
<protein>
    <recommendedName>
        <fullName evidence="2">N-acetylmuramoyl-L-alanine amidase</fullName>
        <ecNumber evidence="2">3.5.1.28</ecNumber>
    </recommendedName>
</protein>
<comment type="caution">
    <text evidence="7">The sequence shown here is derived from an EMBL/GenBank/DDBJ whole genome shotgun (WGS) entry which is preliminary data.</text>
</comment>
<dbReference type="EC" id="3.5.1.28" evidence="2"/>
<proteinExistence type="predicted"/>
<dbReference type="InterPro" id="IPR002502">
    <property type="entry name" value="Amidase_domain"/>
</dbReference>
<sequence>MAGEVFSNLITSVNPKVMNSGSRQGIKIDRIILHHNATTNKDVAMNTWLVGGPAGTSAHYEITPTEIIGCVGEQYAAWHAGGTGPADPPRIANPNYRSIGLENLNSTGAPNWLVDPRTITNCARLVADICKRYGIPCDRQHVLGHNEVTATACPGGMNVDEVVRQAKQFLNGSAPTPSKPNSAPAPQAKKNGIAIDNVSKDQATKIVQRVQTNYAWTLLRDKVKAVKQKDGRYTLSIRTGRGKRQEQTRARLSQELKSYYPGYIQSNVALVNGDKDSATLEARNMPASAFNGKNPFDVHMRNFLKDILLDGQTYAEANAYGTYDVRIKGEGFNDHDAAIVLKQIKEMGKAKDVGINPAHIKGFKY</sequence>
<evidence type="ECO:0000256" key="1">
    <source>
        <dbReference type="ARBA" id="ARBA00001561"/>
    </source>
</evidence>
<dbReference type="PANTHER" id="PTHR30417:SF1">
    <property type="entry name" value="N-ACETYLMURAMOYL-L-ALANINE AMIDASE AMID"/>
    <property type="match status" value="1"/>
</dbReference>
<name>A0AAW8TIX9_9ENTE</name>
<accession>A0AAW8TIX9</accession>
<dbReference type="AlphaFoldDB" id="A0AAW8TIX9"/>
<dbReference type="SMART" id="SM00644">
    <property type="entry name" value="Ami_2"/>
    <property type="match status" value="1"/>
</dbReference>
<evidence type="ECO:0000313" key="7">
    <source>
        <dbReference type="EMBL" id="MDT2637993.1"/>
    </source>
</evidence>